<protein>
    <recommendedName>
        <fullName evidence="5">Secreted protein</fullName>
    </recommendedName>
</protein>
<evidence type="ECO:0008006" key="5">
    <source>
        <dbReference type="Google" id="ProtNLM"/>
    </source>
</evidence>
<organism evidence="3 4">
    <name type="scientific">Schizopora paradoxa</name>
    <dbReference type="NCBI Taxonomy" id="27342"/>
    <lineage>
        <taxon>Eukaryota</taxon>
        <taxon>Fungi</taxon>
        <taxon>Dikarya</taxon>
        <taxon>Basidiomycota</taxon>
        <taxon>Agaricomycotina</taxon>
        <taxon>Agaricomycetes</taxon>
        <taxon>Hymenochaetales</taxon>
        <taxon>Schizoporaceae</taxon>
        <taxon>Schizopora</taxon>
    </lineage>
</organism>
<feature type="region of interest" description="Disordered" evidence="1">
    <location>
        <begin position="64"/>
        <end position="92"/>
    </location>
</feature>
<dbReference type="EMBL" id="KQ086244">
    <property type="protein sequence ID" value="KLO06035.1"/>
    <property type="molecule type" value="Genomic_DNA"/>
</dbReference>
<keyword evidence="4" id="KW-1185">Reference proteome</keyword>
<dbReference type="Proteomes" id="UP000053477">
    <property type="component" value="Unassembled WGS sequence"/>
</dbReference>
<sequence>MRVGNCVIFCRTRFLSVLHLTPWTSSVPVSHPVSSHRPSPCIGIRIHSSTTKSSQTFYAQEDAPSRCQDSGSSTQSVKSFLTSSRKHRRSNRRECDRIVGFLLSFFLHKRFFRCWVDEDAPTDRQLAVE</sequence>
<evidence type="ECO:0000256" key="1">
    <source>
        <dbReference type="SAM" id="MobiDB-lite"/>
    </source>
</evidence>
<evidence type="ECO:0000313" key="4">
    <source>
        <dbReference type="Proteomes" id="UP000053477"/>
    </source>
</evidence>
<dbReference type="InParanoid" id="A0A0H2R2P5"/>
<dbReference type="AlphaFoldDB" id="A0A0H2R2P5"/>
<accession>A0A0H2R2P5</accession>
<feature type="chain" id="PRO_5005201239" description="Secreted protein" evidence="2">
    <location>
        <begin position="27"/>
        <end position="129"/>
    </location>
</feature>
<reference evidence="3 4" key="1">
    <citation type="submission" date="2015-04" db="EMBL/GenBank/DDBJ databases">
        <title>Complete genome sequence of Schizopora paradoxa KUC8140, a cosmopolitan wood degrader in East Asia.</title>
        <authorList>
            <consortium name="DOE Joint Genome Institute"/>
            <person name="Min B."/>
            <person name="Park H."/>
            <person name="Jang Y."/>
            <person name="Kim J.-J."/>
            <person name="Kim K.H."/>
            <person name="Pangilinan J."/>
            <person name="Lipzen A."/>
            <person name="Riley R."/>
            <person name="Grigoriev I.V."/>
            <person name="Spatafora J.W."/>
            <person name="Choi I.-G."/>
        </authorList>
    </citation>
    <scope>NUCLEOTIDE SEQUENCE [LARGE SCALE GENOMIC DNA]</scope>
    <source>
        <strain evidence="3 4">KUC8140</strain>
    </source>
</reference>
<name>A0A0H2R2P5_9AGAM</name>
<evidence type="ECO:0000313" key="3">
    <source>
        <dbReference type="EMBL" id="KLO06035.1"/>
    </source>
</evidence>
<feature type="compositionally biased region" description="Polar residues" evidence="1">
    <location>
        <begin position="67"/>
        <end position="83"/>
    </location>
</feature>
<proteinExistence type="predicted"/>
<keyword evidence="2" id="KW-0732">Signal</keyword>
<evidence type="ECO:0000256" key="2">
    <source>
        <dbReference type="SAM" id="SignalP"/>
    </source>
</evidence>
<gene>
    <name evidence="3" type="ORF">SCHPADRAFT_702379</name>
</gene>
<feature type="signal peptide" evidence="2">
    <location>
        <begin position="1"/>
        <end position="26"/>
    </location>
</feature>